<feature type="domain" description="Membrane transport protein MMPL" evidence="9">
    <location>
        <begin position="452"/>
        <end position="734"/>
    </location>
</feature>
<organism evidence="10">
    <name type="scientific">Nakamurella sp. A5-74</name>
    <dbReference type="NCBI Taxonomy" id="3158264"/>
    <lineage>
        <taxon>Bacteria</taxon>
        <taxon>Bacillati</taxon>
        <taxon>Actinomycetota</taxon>
        <taxon>Actinomycetes</taxon>
        <taxon>Nakamurellales</taxon>
        <taxon>Nakamurellaceae</taxon>
        <taxon>Nakamurella</taxon>
    </lineage>
</organism>
<keyword evidence="3" id="KW-1003">Cell membrane</keyword>
<feature type="transmembrane region" description="Helical" evidence="8">
    <location>
        <begin position="657"/>
        <end position="679"/>
    </location>
</feature>
<evidence type="ECO:0000313" key="10">
    <source>
        <dbReference type="EMBL" id="XCG63365.1"/>
    </source>
</evidence>
<comment type="subcellular location">
    <subcellularLocation>
        <location evidence="1">Cell membrane</location>
        <topology evidence="1">Multi-pass membrane protein</topology>
    </subcellularLocation>
</comment>
<sequence length="763" mass="77975">MPDPATGWAPRPTRNRIVVALGFVLIIGGWLAVSGIGGPKIGQLSQVQSNNSTSFLPASAESVRAATQAAEFSPAKTIPAFVLFSSDGVASAEQLTAWNAAAAALGAAPVTADGATLGTITDYLPDGAKIVPIPSQDGAAILAVVPLAEAKLVRTAEGQDPPLTLVVDSLRAAAAPSAAGGNTHVTGPAGLVRDLGGAFAGIDGILLLVALGVVLLILLLVYRALALPVFVLFSSVCCLALAGWIVYLLADADVITLNGQSQGILFILVIGAATDYGLLLTARYREELTRIQRPIDAMKVAWRACLEPIAASAATVIIGLLCLLLSDLNSNRSLGPVAAIGIACAFLGTITLLPTLLATGRWVFWPRVPALPAAASAAAPAAHRAAHAAEPEEDGPLQGTGLWVRIARTIGAHPRRVWVVTGIVLLAMCAALPTFKGSGVQQSEVFLGNPDSVVGQQDLEKHFPGGTGNPVVIVVPEALAGQVIAAAQQVPGLTGAPVAQGAAQGSAATVVDGRVLLDATLSAGADTTDAKDTIRALRAALHPLGAVLVGGQTAQQLDTSDTAARDLRVIIPAVLLAVLLVLMLLLRSLVAPLVLVVATVISFGSALGVSALVFNHVLDFPGADPAVPLFGFVFLVALGVDYSIFLMSRAREESLLLGPRAGILAALVTTGGVITSAGVVLAATFAALGIIPILFLAQIAFIVCFGVLLDTLVVRSLLVSAIATDLGRLIWWPSKLGRRATGGRHETGGKHEASADPGRVRTS</sequence>
<dbReference type="GO" id="GO:0005886">
    <property type="term" value="C:plasma membrane"/>
    <property type="evidence" value="ECO:0007669"/>
    <property type="project" value="UniProtKB-SubCell"/>
</dbReference>
<feature type="transmembrane region" description="Helical" evidence="8">
    <location>
        <begin position="626"/>
        <end position="645"/>
    </location>
</feature>
<feature type="transmembrane region" description="Helical" evidence="8">
    <location>
        <begin position="685"/>
        <end position="709"/>
    </location>
</feature>
<evidence type="ECO:0000256" key="1">
    <source>
        <dbReference type="ARBA" id="ARBA00004651"/>
    </source>
</evidence>
<dbReference type="RefSeq" id="WP_353648980.1">
    <property type="nucleotide sequence ID" value="NZ_CP159218.1"/>
</dbReference>
<feature type="transmembrane region" description="Helical" evidence="8">
    <location>
        <begin position="262"/>
        <end position="284"/>
    </location>
</feature>
<feature type="domain" description="Membrane transport protein MMPL" evidence="9">
    <location>
        <begin position="55"/>
        <end position="414"/>
    </location>
</feature>
<feature type="transmembrane region" description="Helical" evidence="8">
    <location>
        <begin position="198"/>
        <end position="222"/>
    </location>
</feature>
<feature type="transmembrane region" description="Helical" evidence="8">
    <location>
        <begin position="305"/>
        <end position="326"/>
    </location>
</feature>
<evidence type="ECO:0000256" key="2">
    <source>
        <dbReference type="ARBA" id="ARBA00010157"/>
    </source>
</evidence>
<evidence type="ECO:0000256" key="8">
    <source>
        <dbReference type="SAM" id="Phobius"/>
    </source>
</evidence>
<dbReference type="AlphaFoldDB" id="A0AAU8DPC9"/>
<dbReference type="SUPFAM" id="SSF82866">
    <property type="entry name" value="Multidrug efflux transporter AcrB transmembrane domain"/>
    <property type="match status" value="2"/>
</dbReference>
<dbReference type="InterPro" id="IPR050545">
    <property type="entry name" value="Mycobact_MmpL"/>
</dbReference>
<dbReference type="PANTHER" id="PTHR33406:SF6">
    <property type="entry name" value="MEMBRANE PROTEIN YDGH-RELATED"/>
    <property type="match status" value="1"/>
</dbReference>
<dbReference type="Pfam" id="PF03176">
    <property type="entry name" value="MMPL"/>
    <property type="match status" value="2"/>
</dbReference>
<gene>
    <name evidence="10" type="ORF">ABLG96_19530</name>
</gene>
<evidence type="ECO:0000256" key="7">
    <source>
        <dbReference type="SAM" id="MobiDB-lite"/>
    </source>
</evidence>
<evidence type="ECO:0000256" key="3">
    <source>
        <dbReference type="ARBA" id="ARBA00022475"/>
    </source>
</evidence>
<feature type="transmembrane region" description="Helical" evidence="8">
    <location>
        <begin position="338"/>
        <end position="357"/>
    </location>
</feature>
<keyword evidence="4 8" id="KW-0812">Transmembrane</keyword>
<reference evidence="10" key="1">
    <citation type="submission" date="2024-05" db="EMBL/GenBank/DDBJ databases">
        <authorList>
            <person name="Cai S.Y."/>
            <person name="Jin L.M."/>
            <person name="Li H.R."/>
        </authorList>
    </citation>
    <scope>NUCLEOTIDE SEQUENCE</scope>
    <source>
        <strain evidence="10">A5-74</strain>
    </source>
</reference>
<feature type="transmembrane region" description="Helical" evidence="8">
    <location>
        <begin position="229"/>
        <end position="250"/>
    </location>
</feature>
<feature type="transmembrane region" description="Helical" evidence="8">
    <location>
        <begin position="417"/>
        <end position="435"/>
    </location>
</feature>
<feature type="compositionally biased region" description="Basic and acidic residues" evidence="7">
    <location>
        <begin position="743"/>
        <end position="754"/>
    </location>
</feature>
<accession>A0AAU8DPC9</accession>
<evidence type="ECO:0000256" key="5">
    <source>
        <dbReference type="ARBA" id="ARBA00022989"/>
    </source>
</evidence>
<feature type="transmembrane region" description="Helical" evidence="8">
    <location>
        <begin position="593"/>
        <end position="614"/>
    </location>
</feature>
<protein>
    <submittedName>
        <fullName evidence="10">MMPL family transporter</fullName>
    </submittedName>
</protein>
<name>A0AAU8DPC9_9ACTN</name>
<keyword evidence="5 8" id="KW-1133">Transmembrane helix</keyword>
<comment type="similarity">
    <text evidence="2">Belongs to the resistance-nodulation-cell division (RND) (TC 2.A.6) family. MmpL subfamily.</text>
</comment>
<dbReference type="Gene3D" id="1.20.1640.10">
    <property type="entry name" value="Multidrug efflux transporter AcrB transmembrane domain"/>
    <property type="match status" value="2"/>
</dbReference>
<keyword evidence="6 8" id="KW-0472">Membrane</keyword>
<dbReference type="InterPro" id="IPR004869">
    <property type="entry name" value="MMPL_dom"/>
</dbReference>
<dbReference type="EMBL" id="CP159218">
    <property type="protein sequence ID" value="XCG63365.1"/>
    <property type="molecule type" value="Genomic_DNA"/>
</dbReference>
<feature type="transmembrane region" description="Helical" evidence="8">
    <location>
        <begin position="17"/>
        <end position="37"/>
    </location>
</feature>
<dbReference type="PANTHER" id="PTHR33406">
    <property type="entry name" value="MEMBRANE PROTEIN MJ1562-RELATED"/>
    <property type="match status" value="1"/>
</dbReference>
<proteinExistence type="inferred from homology"/>
<evidence type="ECO:0000259" key="9">
    <source>
        <dbReference type="Pfam" id="PF03176"/>
    </source>
</evidence>
<feature type="transmembrane region" description="Helical" evidence="8">
    <location>
        <begin position="567"/>
        <end position="586"/>
    </location>
</feature>
<evidence type="ECO:0000256" key="4">
    <source>
        <dbReference type="ARBA" id="ARBA00022692"/>
    </source>
</evidence>
<evidence type="ECO:0000256" key="6">
    <source>
        <dbReference type="ARBA" id="ARBA00023136"/>
    </source>
</evidence>
<feature type="region of interest" description="Disordered" evidence="7">
    <location>
        <begin position="739"/>
        <end position="763"/>
    </location>
</feature>